<dbReference type="Gene3D" id="2.60.40.1180">
    <property type="entry name" value="Golgi alpha-mannosidase II"/>
    <property type="match status" value="1"/>
</dbReference>
<dbReference type="AlphaFoldDB" id="A0A7X8TNF0"/>
<feature type="domain" description="Glycosyl hydrolase family 30 beta sandwich" evidence="6">
    <location>
        <begin position="389"/>
        <end position="449"/>
    </location>
</feature>
<dbReference type="InterPro" id="IPR017853">
    <property type="entry name" value="GH"/>
</dbReference>
<gene>
    <name evidence="7" type="ORF">HGP28_02055</name>
</gene>
<dbReference type="InterPro" id="IPR033452">
    <property type="entry name" value="GH30_C"/>
</dbReference>
<dbReference type="PANTHER" id="PTHR11069:SF23">
    <property type="entry name" value="LYSOSOMAL ACID GLUCOSYLCERAMIDASE"/>
    <property type="match status" value="1"/>
</dbReference>
<feature type="domain" description="Glycosyl hydrolase family 30 TIM-barrel" evidence="5">
    <location>
        <begin position="55"/>
        <end position="386"/>
    </location>
</feature>
<accession>A0A7X8TNF0</accession>
<dbReference type="Gene3D" id="3.20.20.80">
    <property type="entry name" value="Glycosidases"/>
    <property type="match status" value="1"/>
</dbReference>
<evidence type="ECO:0000259" key="5">
    <source>
        <dbReference type="Pfam" id="PF02055"/>
    </source>
</evidence>
<dbReference type="InterPro" id="IPR013780">
    <property type="entry name" value="Glyco_hydro_b"/>
</dbReference>
<dbReference type="PRINTS" id="PR00843">
    <property type="entry name" value="GLHYDRLASE30"/>
</dbReference>
<protein>
    <submittedName>
        <fullName evidence="7">Glycoside hydrolase family 30 protein</fullName>
    </submittedName>
</protein>
<dbReference type="RefSeq" id="WP_168834788.1">
    <property type="nucleotide sequence ID" value="NZ_JABAIK010000002.1"/>
</dbReference>
<name>A0A7X8TNF0_9VIBR</name>
<evidence type="ECO:0000259" key="6">
    <source>
        <dbReference type="Pfam" id="PF17189"/>
    </source>
</evidence>
<reference evidence="7 8" key="1">
    <citation type="submission" date="2020-04" db="EMBL/GenBank/DDBJ databases">
        <title>Vibrio sp. SM6, a novel species isolated from seawater.</title>
        <authorList>
            <person name="Wang X."/>
        </authorList>
    </citation>
    <scope>NUCLEOTIDE SEQUENCE [LARGE SCALE GENOMIC DNA]</scope>
    <source>
        <strain evidence="7 8">SM6</strain>
    </source>
</reference>
<dbReference type="SUPFAM" id="SSF51445">
    <property type="entry name" value="(Trans)glycosidases"/>
    <property type="match status" value="1"/>
</dbReference>
<dbReference type="EMBL" id="JABAIK010000002">
    <property type="protein sequence ID" value="NLS11672.1"/>
    <property type="molecule type" value="Genomic_DNA"/>
</dbReference>
<dbReference type="Pfam" id="PF17189">
    <property type="entry name" value="Glyco_hydro_30C"/>
    <property type="match status" value="1"/>
</dbReference>
<dbReference type="GO" id="GO:0016020">
    <property type="term" value="C:membrane"/>
    <property type="evidence" value="ECO:0007669"/>
    <property type="project" value="GOC"/>
</dbReference>
<evidence type="ECO:0000256" key="1">
    <source>
        <dbReference type="ARBA" id="ARBA00005382"/>
    </source>
</evidence>
<evidence type="ECO:0000256" key="2">
    <source>
        <dbReference type="ARBA" id="ARBA00022729"/>
    </source>
</evidence>
<keyword evidence="3 4" id="KW-0378">Hydrolase</keyword>
<dbReference type="InterPro" id="IPR001139">
    <property type="entry name" value="Glyco_hydro_30"/>
</dbReference>
<evidence type="ECO:0000256" key="3">
    <source>
        <dbReference type="ARBA" id="ARBA00022801"/>
    </source>
</evidence>
<keyword evidence="2" id="KW-0732">Signal</keyword>
<keyword evidence="4" id="KW-0326">Glycosidase</keyword>
<dbReference type="GO" id="GO:0006680">
    <property type="term" value="P:glucosylceramide catabolic process"/>
    <property type="evidence" value="ECO:0007669"/>
    <property type="project" value="TreeGrafter"/>
</dbReference>
<sequence length="452" mass="51663">MKLYQTAKDSEHKLTLLPVGPLTRDYLKADTTTYTDAGELFNVFLDHTKTFQEWEGFGGAFTESAAHVLNSMSPAQQKVMMEAYFDAEKGIGYNFCRTHINSCDFSLGNWACCEEEDAQLRGFNLERDKQQIIPMIHWAKEIASSEILFFSSPWSPPAWMKTNGEMNHGGQLKPEHFETWALYYCKYIEAMRAEGIEISAITVQNEPAATQVWDSCVYSAEEERDFVRDYLGPALEKNGLADVKLVTWDHNRAEAFHRARVMFDDAKASSYVYGIGIHWYMGDNYDNLRLINDIYRDKKIWFTEGCQEGGPHHGEWKVAERYGHSIINDLNHYTSMWCDWNLFLNELGGPNHVNNLCSAPILGDTQTDTVIFNPSYYYMGHFSKFIKRGAKRVALATSSDDLEGTAFINPNGEKVVILMNRLDRQVTYALNHLGEGGYIEMPPRSMQTLIID</sequence>
<keyword evidence="8" id="KW-1185">Reference proteome</keyword>
<dbReference type="InterPro" id="IPR033453">
    <property type="entry name" value="Glyco_hydro_30_TIM-barrel"/>
</dbReference>
<dbReference type="GO" id="GO:0004348">
    <property type="term" value="F:glucosylceramidase activity"/>
    <property type="evidence" value="ECO:0007669"/>
    <property type="project" value="InterPro"/>
</dbReference>
<comment type="caution">
    <text evidence="7">The sequence shown here is derived from an EMBL/GenBank/DDBJ whole genome shotgun (WGS) entry which is preliminary data.</text>
</comment>
<comment type="similarity">
    <text evidence="1 4">Belongs to the glycosyl hydrolase 30 family.</text>
</comment>
<evidence type="ECO:0000313" key="8">
    <source>
        <dbReference type="Proteomes" id="UP000535589"/>
    </source>
</evidence>
<dbReference type="Pfam" id="PF02055">
    <property type="entry name" value="Glyco_hydro_30"/>
    <property type="match status" value="1"/>
</dbReference>
<evidence type="ECO:0000256" key="4">
    <source>
        <dbReference type="RuleBase" id="RU361188"/>
    </source>
</evidence>
<dbReference type="PANTHER" id="PTHR11069">
    <property type="entry name" value="GLUCOSYLCERAMIDASE"/>
    <property type="match status" value="1"/>
</dbReference>
<proteinExistence type="inferred from homology"/>
<organism evidence="7 8">
    <name type="scientific">Vibrio agarilyticus</name>
    <dbReference type="NCBI Taxonomy" id="2726741"/>
    <lineage>
        <taxon>Bacteria</taxon>
        <taxon>Pseudomonadati</taxon>
        <taxon>Pseudomonadota</taxon>
        <taxon>Gammaproteobacteria</taxon>
        <taxon>Vibrionales</taxon>
        <taxon>Vibrionaceae</taxon>
        <taxon>Vibrio</taxon>
    </lineage>
</organism>
<dbReference type="Proteomes" id="UP000535589">
    <property type="component" value="Unassembled WGS sequence"/>
</dbReference>
<evidence type="ECO:0000313" key="7">
    <source>
        <dbReference type="EMBL" id="NLS11672.1"/>
    </source>
</evidence>